<dbReference type="SUPFAM" id="SSF53955">
    <property type="entry name" value="Lysozyme-like"/>
    <property type="match status" value="1"/>
</dbReference>
<feature type="domain" description="LysM" evidence="2">
    <location>
        <begin position="396"/>
        <end position="440"/>
    </location>
</feature>
<dbReference type="GO" id="GO:0008932">
    <property type="term" value="F:lytic endotransglycosylase activity"/>
    <property type="evidence" value="ECO:0007669"/>
    <property type="project" value="TreeGrafter"/>
</dbReference>
<dbReference type="PANTHER" id="PTHR33734">
    <property type="entry name" value="LYSM DOMAIN-CONTAINING GPI-ANCHORED PROTEIN 2"/>
    <property type="match status" value="1"/>
</dbReference>
<feature type="compositionally biased region" description="Low complexity" evidence="1">
    <location>
        <begin position="475"/>
        <end position="485"/>
    </location>
</feature>
<dbReference type="Pfam" id="PF01464">
    <property type="entry name" value="SLT"/>
    <property type="match status" value="1"/>
</dbReference>
<dbReference type="PANTHER" id="PTHR33734:SF22">
    <property type="entry name" value="MEMBRANE-BOUND LYTIC MUREIN TRANSGLYCOSYLASE D"/>
    <property type="match status" value="1"/>
</dbReference>
<feature type="compositionally biased region" description="Pro residues" evidence="1">
    <location>
        <begin position="486"/>
        <end position="501"/>
    </location>
</feature>
<protein>
    <submittedName>
        <fullName evidence="3">Membrane-bound lytic murein transglycosylase D</fullName>
    </submittedName>
</protein>
<feature type="region of interest" description="Disordered" evidence="1">
    <location>
        <begin position="475"/>
        <end position="529"/>
    </location>
</feature>
<dbReference type="CDD" id="cd16894">
    <property type="entry name" value="MltD-like"/>
    <property type="match status" value="1"/>
</dbReference>
<dbReference type="InterPro" id="IPR008258">
    <property type="entry name" value="Transglycosylase_SLT_dom_1"/>
</dbReference>
<feature type="compositionally biased region" description="Low complexity" evidence="1">
    <location>
        <begin position="502"/>
        <end position="516"/>
    </location>
</feature>
<reference evidence="3" key="1">
    <citation type="submission" date="2018-06" db="EMBL/GenBank/DDBJ databases">
        <authorList>
            <person name="Zhirakovskaya E."/>
        </authorList>
    </citation>
    <scope>NUCLEOTIDE SEQUENCE</scope>
</reference>
<dbReference type="InterPro" id="IPR036779">
    <property type="entry name" value="LysM_dom_sf"/>
</dbReference>
<dbReference type="Gene3D" id="3.10.350.10">
    <property type="entry name" value="LysM domain"/>
    <property type="match status" value="2"/>
</dbReference>
<dbReference type="SUPFAM" id="SSF54106">
    <property type="entry name" value="LysM domain"/>
    <property type="match status" value="1"/>
</dbReference>
<dbReference type="AlphaFoldDB" id="A0A3B0V1J8"/>
<dbReference type="InterPro" id="IPR018392">
    <property type="entry name" value="LysM"/>
</dbReference>
<evidence type="ECO:0000313" key="3">
    <source>
        <dbReference type="EMBL" id="VAW36871.1"/>
    </source>
</evidence>
<dbReference type="InterPro" id="IPR023346">
    <property type="entry name" value="Lysozyme-like_dom_sf"/>
</dbReference>
<dbReference type="CDD" id="cd00118">
    <property type="entry name" value="LysM"/>
    <property type="match status" value="2"/>
</dbReference>
<proteinExistence type="predicted"/>
<evidence type="ECO:0000256" key="1">
    <source>
        <dbReference type="SAM" id="MobiDB-lite"/>
    </source>
</evidence>
<gene>
    <name evidence="3" type="ORF">MNBD_DELTA03-678</name>
</gene>
<name>A0A3B0V1J8_9ZZZZ</name>
<dbReference type="Pfam" id="PF01476">
    <property type="entry name" value="LysM"/>
    <property type="match status" value="2"/>
</dbReference>
<evidence type="ECO:0000259" key="2">
    <source>
        <dbReference type="PROSITE" id="PS51782"/>
    </source>
</evidence>
<dbReference type="EMBL" id="UOEX01000190">
    <property type="protein sequence ID" value="VAW36871.1"/>
    <property type="molecule type" value="Genomic_DNA"/>
</dbReference>
<organism evidence="3">
    <name type="scientific">hydrothermal vent metagenome</name>
    <dbReference type="NCBI Taxonomy" id="652676"/>
    <lineage>
        <taxon>unclassified sequences</taxon>
        <taxon>metagenomes</taxon>
        <taxon>ecological metagenomes</taxon>
    </lineage>
</organism>
<dbReference type="PROSITE" id="PS51782">
    <property type="entry name" value="LYSM"/>
    <property type="match status" value="2"/>
</dbReference>
<sequence length="733" mass="83404">MLFSYFSYRSLLLIIILLTTGLSGPAAPPVEAAINPFPLYNDIKPNVKFWKIVYSRYSSRHGLIHDSKNLARIYEVIDLYDPARYLHSARRDRRLIKETKSKYRRLLLSLAQGRDTKSKIGHRILNLFGGSPKPAELRKAANNIRFQLCLKNRFKQGIIDSGQYLQTIKQIFRRQHLPTDLAYLPHVESSYNYKAYSKFGAAGIWQFIRATGRRYLTISYTVDERRDPLKSSRAAALFLKANYQKLNNWPLAITAYNHGARGMQRAQNEYGGYVAIINSYQNRRFGFASRNFYPEFLAAREIAKHYKKYFPGLTMRPLIKTKDVKLPAYIDSTELADFLPLPLRNLKLLNPALRAPVWNGQKYIPAGYQLHLPKDMHLSAGQIPASLCRKAQKRSRFYRVERGDTAGRIARRQGIRLQDLLDYNQLGRRATIYVGQNLRIPAPGEHRSKVKQRFAALKIIKPMAKNIITVKQSAAKSKNSAATNKPSPPAPTVPVPTPASTPAPASVATTEPAPTTQNKPPAVRELPPPTQQPLIAMLSSHVSDGEDNNILLRSPITTTAAEKPALEVPPQSLVSINPEVLTGNFEVEKVLTQNNHKIGIIQVEESETLGHYADWLQVRTQVIRNLNHISFRHRINTHDHIKIPLDKIGKDRFEELRYEFHKEIAEDFFAAYKITGVQSYQIKKGDNIWTICHAVLDLPLWLMKEYNPSTNFENLRPGQRLNYPVVINLTPAA</sequence>
<dbReference type="SMART" id="SM00257">
    <property type="entry name" value="LysM"/>
    <property type="match status" value="2"/>
</dbReference>
<feature type="domain" description="LysM" evidence="2">
    <location>
        <begin position="678"/>
        <end position="723"/>
    </location>
</feature>
<dbReference type="Gene3D" id="1.10.530.10">
    <property type="match status" value="1"/>
</dbReference>
<accession>A0A3B0V1J8</accession>